<dbReference type="Gene3D" id="3.40.50.300">
    <property type="entry name" value="P-loop containing nucleotide triphosphate hydrolases"/>
    <property type="match status" value="1"/>
</dbReference>
<gene>
    <name evidence="3" type="ORF">BGAL_1083g00010</name>
</gene>
<protein>
    <recommendedName>
        <fullName evidence="2">Nephrocystin 3-like N-terminal domain-containing protein</fullName>
    </recommendedName>
</protein>
<dbReference type="SUPFAM" id="SSF52540">
    <property type="entry name" value="P-loop containing nucleoside triphosphate hydrolases"/>
    <property type="match status" value="1"/>
</dbReference>
<accession>A0A4S8QSS1</accession>
<dbReference type="InterPro" id="IPR056884">
    <property type="entry name" value="NPHP3-like_N"/>
</dbReference>
<dbReference type="PANTHER" id="PTHR10039:SF5">
    <property type="entry name" value="NACHT DOMAIN-CONTAINING PROTEIN"/>
    <property type="match status" value="1"/>
</dbReference>
<keyword evidence="1" id="KW-0677">Repeat</keyword>
<evidence type="ECO:0000259" key="2">
    <source>
        <dbReference type="Pfam" id="PF24883"/>
    </source>
</evidence>
<sequence>MDPLTVLSIAGNVIQFVDFSWKLISGAQEIYKGGRLDVHTETKKVVEDLSKFSSEMSISIRSDGKFKVLTPNEVELEELCSDCSNLAEELVKRLETFQLSEASDGTMKKRKTDGLNIFREAKVVWLSASQVIKSMLSSKELKEMERKLQSFRDTIQARMLSSLRERVDQLLREQCKQTSDINRHMTQLVENSFRDMQSEFAGEMQAQMRFIRNLMVSSNSSAGDFGAEEDQKSFFNSRAQIRDNVLRRERELYERATKAVLRSLYFPTIIERYEAIAQAHKKTFEWIFKPLVDEEEPTGARWSDFVEWLSEGQRIFWINGKAASGKSTLMKFIYEHPKTKENLQQWAAGKPLYIAKFFFWWAGTGVQKSQNGLLRTLLFEILRQMPQMIPLILPTAFAMTYARESFISGSPHSYVWDTSSLSEAFTALVSQTEMPMKLCLFIDGLDEYQGVEIEIARLFEELIFSPDVKVCISSRPHIPFEDAFSTCPRLRLQDFTLKDLNVYVKECLVQDKMMVSLAEREPEECQKLEQEIVSEAQGVFLWVVLVVRTLMDGLSKHDGISELQLRLKALPKDLDKLYEVMILKVNDIYKEETSRLFQMVNKATEEPGDYRTAELLSVYTLYLANKQSIDLSHELSQKRASEEEVLKACKTLDIALKRSNMGGKNQRLLGLR</sequence>
<dbReference type="InterPro" id="IPR027417">
    <property type="entry name" value="P-loop_NTPase"/>
</dbReference>
<evidence type="ECO:0000256" key="1">
    <source>
        <dbReference type="ARBA" id="ARBA00022737"/>
    </source>
</evidence>
<reference evidence="3 4" key="1">
    <citation type="submission" date="2017-12" db="EMBL/GenBank/DDBJ databases">
        <title>Comparative genomics of Botrytis spp.</title>
        <authorList>
            <person name="Valero-Jimenez C.A."/>
            <person name="Tapia P."/>
            <person name="Veloso J."/>
            <person name="Silva-Moreno E."/>
            <person name="Staats M."/>
            <person name="Valdes J.H."/>
            <person name="Van Kan J.A.L."/>
        </authorList>
    </citation>
    <scope>NUCLEOTIDE SEQUENCE [LARGE SCALE GENOMIC DNA]</scope>
    <source>
        <strain evidence="3 4">MUCL435</strain>
    </source>
</reference>
<name>A0A4S8QSS1_9HELO</name>
<organism evidence="3 4">
    <name type="scientific">Botrytis galanthina</name>
    <dbReference type="NCBI Taxonomy" id="278940"/>
    <lineage>
        <taxon>Eukaryota</taxon>
        <taxon>Fungi</taxon>
        <taxon>Dikarya</taxon>
        <taxon>Ascomycota</taxon>
        <taxon>Pezizomycotina</taxon>
        <taxon>Leotiomycetes</taxon>
        <taxon>Helotiales</taxon>
        <taxon>Sclerotiniaceae</taxon>
        <taxon>Botrytis</taxon>
    </lineage>
</organism>
<dbReference type="EMBL" id="PQXL01001078">
    <property type="protein sequence ID" value="THV43694.1"/>
    <property type="molecule type" value="Genomic_DNA"/>
</dbReference>
<evidence type="ECO:0000313" key="3">
    <source>
        <dbReference type="EMBL" id="THV43694.1"/>
    </source>
</evidence>
<keyword evidence="4" id="KW-1185">Reference proteome</keyword>
<dbReference type="AlphaFoldDB" id="A0A4S8QSS1"/>
<feature type="domain" description="Nephrocystin 3-like N-terminal" evidence="2">
    <location>
        <begin position="303"/>
        <end position="475"/>
    </location>
</feature>
<dbReference type="Proteomes" id="UP000308671">
    <property type="component" value="Unassembled WGS sequence"/>
</dbReference>
<comment type="caution">
    <text evidence="3">The sequence shown here is derived from an EMBL/GenBank/DDBJ whole genome shotgun (WGS) entry which is preliminary data.</text>
</comment>
<dbReference type="Pfam" id="PF24883">
    <property type="entry name" value="NPHP3_N"/>
    <property type="match status" value="1"/>
</dbReference>
<proteinExistence type="predicted"/>
<dbReference type="OrthoDB" id="443402at2759"/>
<dbReference type="PANTHER" id="PTHR10039">
    <property type="entry name" value="AMELOGENIN"/>
    <property type="match status" value="1"/>
</dbReference>
<evidence type="ECO:0000313" key="4">
    <source>
        <dbReference type="Proteomes" id="UP000308671"/>
    </source>
</evidence>